<accession>A0ABN8J754</accession>
<evidence type="ECO:0000313" key="3">
    <source>
        <dbReference type="Proteomes" id="UP000837857"/>
    </source>
</evidence>
<feature type="region of interest" description="Disordered" evidence="1">
    <location>
        <begin position="39"/>
        <end position="64"/>
    </location>
</feature>
<reference evidence="2" key="1">
    <citation type="submission" date="2022-03" db="EMBL/GenBank/DDBJ databases">
        <authorList>
            <person name="Martin H S."/>
        </authorList>
    </citation>
    <scope>NUCLEOTIDE SEQUENCE</scope>
</reference>
<dbReference type="EMBL" id="OW152818">
    <property type="protein sequence ID" value="CAH2072022.1"/>
    <property type="molecule type" value="Genomic_DNA"/>
</dbReference>
<dbReference type="Proteomes" id="UP000837857">
    <property type="component" value="Chromosome 6"/>
</dbReference>
<feature type="non-terminal residue" evidence="2">
    <location>
        <position position="1"/>
    </location>
</feature>
<protein>
    <submittedName>
        <fullName evidence="2">Uncharacterized protein</fullName>
    </submittedName>
</protein>
<name>A0ABN8J754_9NEOP</name>
<feature type="compositionally biased region" description="Polar residues" evidence="1">
    <location>
        <begin position="81"/>
        <end position="91"/>
    </location>
</feature>
<sequence>MERGGGWWGGGWGLVGGRGGHLSAKFSPPQENINRTNTCAQLHSTPPPPPPRCPLHASPKAVRRRGLATTGVIVPDATWPTFGQSARSTPAQLDKRAGRAKGHLGAPAARAR</sequence>
<organism evidence="2 3">
    <name type="scientific">Iphiclides podalirius</name>
    <name type="common">scarce swallowtail</name>
    <dbReference type="NCBI Taxonomy" id="110791"/>
    <lineage>
        <taxon>Eukaryota</taxon>
        <taxon>Metazoa</taxon>
        <taxon>Ecdysozoa</taxon>
        <taxon>Arthropoda</taxon>
        <taxon>Hexapoda</taxon>
        <taxon>Insecta</taxon>
        <taxon>Pterygota</taxon>
        <taxon>Neoptera</taxon>
        <taxon>Endopterygota</taxon>
        <taxon>Lepidoptera</taxon>
        <taxon>Glossata</taxon>
        <taxon>Ditrysia</taxon>
        <taxon>Papilionoidea</taxon>
        <taxon>Papilionidae</taxon>
        <taxon>Papilioninae</taxon>
        <taxon>Iphiclides</taxon>
    </lineage>
</organism>
<gene>
    <name evidence="2" type="ORF">IPOD504_LOCUS15368</name>
</gene>
<evidence type="ECO:0000256" key="1">
    <source>
        <dbReference type="SAM" id="MobiDB-lite"/>
    </source>
</evidence>
<feature type="region of interest" description="Disordered" evidence="1">
    <location>
        <begin position="77"/>
        <end position="112"/>
    </location>
</feature>
<evidence type="ECO:0000313" key="2">
    <source>
        <dbReference type="EMBL" id="CAH2072022.1"/>
    </source>
</evidence>
<keyword evidence="3" id="KW-1185">Reference proteome</keyword>
<proteinExistence type="predicted"/>